<feature type="region of interest" description="Disordered" evidence="2">
    <location>
        <begin position="202"/>
        <end position="283"/>
    </location>
</feature>
<dbReference type="SUPFAM" id="SSF56672">
    <property type="entry name" value="DNA/RNA polymerases"/>
    <property type="match status" value="1"/>
</dbReference>
<evidence type="ECO:0000259" key="3">
    <source>
        <dbReference type="Pfam" id="PF07727"/>
    </source>
</evidence>
<proteinExistence type="predicted"/>
<feature type="compositionally biased region" description="Low complexity" evidence="2">
    <location>
        <begin position="585"/>
        <end position="614"/>
    </location>
</feature>
<keyword evidence="1" id="KW-0064">Aspartyl protease</keyword>
<dbReference type="InterPro" id="IPR043502">
    <property type="entry name" value="DNA/RNA_pol_sf"/>
</dbReference>
<evidence type="ECO:0000256" key="1">
    <source>
        <dbReference type="ARBA" id="ARBA00022750"/>
    </source>
</evidence>
<dbReference type="InterPro" id="IPR012337">
    <property type="entry name" value="RNaseH-like_sf"/>
</dbReference>
<dbReference type="GO" id="GO:0003676">
    <property type="term" value="F:nucleic acid binding"/>
    <property type="evidence" value="ECO:0007669"/>
    <property type="project" value="InterPro"/>
</dbReference>
<dbReference type="Gene3D" id="3.30.420.10">
    <property type="entry name" value="Ribonuclease H-like superfamily/Ribonuclease H"/>
    <property type="match status" value="1"/>
</dbReference>
<dbReference type="SUPFAM" id="SSF53098">
    <property type="entry name" value="Ribonuclease H-like"/>
    <property type="match status" value="1"/>
</dbReference>
<protein>
    <submittedName>
        <fullName evidence="5">Uncharacterized protein</fullName>
    </submittedName>
</protein>
<sequence length="1326" mass="146000">MAASSTSFSLTTSNLHQLIAVVSVKLNSTNYLIWRMQIFPLIQSLKLIQHITNDVPAATKIAESGEKVPEPTFESWQQTDLLLRSWITGTLSEEALGHVVGLNTAREIWMCLEEKYLQATKDLAAIQKPVSDEDKTIQQSHCLGTKYDVFVTTMLSKPPFPTFAQSVTALQNYSMRFEVTDTNDKGVPNQVPNQNQNFAFITYRGGGRGRGRGRNSGPQFNSRGRGFAPANNHYSGRGHHQAQQQYFQDKQQPPQAQQQYFQVKPTAPAQNSELTPHSGAQQQHSNQAATCQICGRIGHTAPKCWYRFDYAYETNENLSQALACTTLSSSQNHDSNWYTDTCATSHMTSTEGNLHSSFPYNGHDFVVGGDGSRLPISHVGHTTLSSKYGDLALHDVLVVPELKKNLISVGKLTQDNSCIFECCSSGFKIKDKYTGQILAMGHKHQGLYTLDSGGAVQALAAIKSGKAPINIWHQRLGHPHSKLLHVDWSKTNLEPRLKFFNVMVVGTSPYKLLSHLDHCGIALHVSCPGTPEQNGVAEHKHRHIVETGLTMLFHARLPKNLRLEAFFTAVYLINRLPSSTIGFLPSQPSSHPSSSPGPSHSPHSFTSSSTPTVPMATPSDLAPILDLTSVNTTTPTPTPESAPTPPSADIATPEPSCIVIEPPMPDLQVTALTAAPKPDSPPSAASCPVMDPPETEPFVTAPPASPAQPTLTVSSMVTSTPTINLIPPLTVHTEPLSPSVPLSPSTTSNDIVSPIQSGTLYIDLPMDPLPITSIPQPRPTNTHPMLTRGKAREHHCHVVLESTDPTEPKSIQSALQSPHWLQAMRDELTALDQNHTWDLIPRHPGMNIVGSRWVFKTKLKSDGSIERFKARLVAKGYNQLAGLDFHETFSPVIKPTTIRLVLSLAVTCGWSLRQLDVKNAFLHGTLQEVVYMEQPLGFQNSLHPSHVCRLRKALYGLKQAPRAWFDRFSSFLLTLGFVCSSADSSLFIFRSSHHVILLLVYVDDIILTSNHTPSLNALISLLGSKFSMKDLGSLHYFLGIQVQPFVDGIFLSQHKYACEILARASMTGCKPIGTPLAQKLKLQHEGGPLVDATNYRSIVVALQYLTLTRPDLTHDVNLVCQFMHQPGTSHFQAVKRILRYLQGTLDYGIRLLSHSSLNLYGFSYANWAGCPDTRRSTTGYCIYLGANCISWASKKQATVSRSSAEAEYRAMASATAELTWLTYLMRDLGISPSTTPTLFYDNTSALHMTVNPVFHARTKHIELDFHFVREKVAAGAITTRYIPSQAQIADIFTKAVSKDTFHKFRLKLGVLPPPPSNLRGTNKNIS</sequence>
<dbReference type="InterPro" id="IPR036397">
    <property type="entry name" value="RNaseH_sf"/>
</dbReference>
<keyword evidence="1" id="KW-0645">Protease</keyword>
<evidence type="ECO:0000259" key="4">
    <source>
        <dbReference type="Pfam" id="PF22936"/>
    </source>
</evidence>
<organism evidence="5">
    <name type="scientific">Fagus sylvatica</name>
    <name type="common">Beechnut</name>
    <dbReference type="NCBI Taxonomy" id="28930"/>
    <lineage>
        <taxon>Eukaryota</taxon>
        <taxon>Viridiplantae</taxon>
        <taxon>Streptophyta</taxon>
        <taxon>Embryophyta</taxon>
        <taxon>Tracheophyta</taxon>
        <taxon>Spermatophyta</taxon>
        <taxon>Magnoliopsida</taxon>
        <taxon>eudicotyledons</taxon>
        <taxon>Gunneridae</taxon>
        <taxon>Pentapetalae</taxon>
        <taxon>rosids</taxon>
        <taxon>fabids</taxon>
        <taxon>Fagales</taxon>
        <taxon>Fagaceae</taxon>
        <taxon>Fagus</taxon>
    </lineage>
</organism>
<dbReference type="Pfam" id="PF22936">
    <property type="entry name" value="Pol_BBD"/>
    <property type="match status" value="1"/>
</dbReference>
<dbReference type="GO" id="GO:0004190">
    <property type="term" value="F:aspartic-type endopeptidase activity"/>
    <property type="evidence" value="ECO:0007669"/>
    <property type="project" value="UniProtKB-KW"/>
</dbReference>
<feature type="compositionally biased region" description="Polar residues" evidence="2">
    <location>
        <begin position="268"/>
        <end position="283"/>
    </location>
</feature>
<evidence type="ECO:0000313" key="5">
    <source>
        <dbReference type="EMBL" id="SPD00634.1"/>
    </source>
</evidence>
<dbReference type="PANTHER" id="PTHR11439">
    <property type="entry name" value="GAG-POL-RELATED RETROTRANSPOSON"/>
    <property type="match status" value="1"/>
</dbReference>
<dbReference type="Pfam" id="PF07727">
    <property type="entry name" value="RVT_2"/>
    <property type="match status" value="1"/>
</dbReference>
<evidence type="ECO:0000256" key="2">
    <source>
        <dbReference type="SAM" id="MobiDB-lite"/>
    </source>
</evidence>
<name>A0A2N9GN17_FAGSY</name>
<reference evidence="5" key="1">
    <citation type="submission" date="2018-02" db="EMBL/GenBank/DDBJ databases">
        <authorList>
            <person name="Cohen D.B."/>
            <person name="Kent A.D."/>
        </authorList>
    </citation>
    <scope>NUCLEOTIDE SEQUENCE</scope>
</reference>
<feature type="domain" description="Retrovirus-related Pol polyprotein from transposon TNT 1-94-like beta-barrel" evidence="4">
    <location>
        <begin position="337"/>
        <end position="415"/>
    </location>
</feature>
<feature type="compositionally biased region" description="Pro residues" evidence="2">
    <location>
        <begin position="636"/>
        <end position="646"/>
    </location>
</feature>
<dbReference type="CDD" id="cd09272">
    <property type="entry name" value="RNase_HI_RT_Ty1"/>
    <property type="match status" value="1"/>
</dbReference>
<keyword evidence="1" id="KW-0378">Hydrolase</keyword>
<dbReference type="InterPro" id="IPR013103">
    <property type="entry name" value="RVT_2"/>
</dbReference>
<feature type="compositionally biased region" description="Low complexity" evidence="2">
    <location>
        <begin position="241"/>
        <end position="262"/>
    </location>
</feature>
<dbReference type="PANTHER" id="PTHR11439:SF455">
    <property type="entry name" value="RLK (RECEPTOR-LIKE PROTEIN KINASE) 8, PUTATIVE-RELATED"/>
    <property type="match status" value="1"/>
</dbReference>
<dbReference type="InterPro" id="IPR054722">
    <property type="entry name" value="PolX-like_BBD"/>
</dbReference>
<gene>
    <name evidence="5" type="ORF">FSB_LOCUS28516</name>
</gene>
<accession>A0A2N9GN17</accession>
<feature type="region of interest" description="Disordered" evidence="2">
    <location>
        <begin position="584"/>
        <end position="658"/>
    </location>
</feature>
<dbReference type="EMBL" id="OIVN01002112">
    <property type="protein sequence ID" value="SPD00634.1"/>
    <property type="molecule type" value="Genomic_DNA"/>
</dbReference>
<feature type="domain" description="Reverse transcriptase Ty1/copia-type" evidence="3">
    <location>
        <begin position="834"/>
        <end position="1076"/>
    </location>
</feature>